<dbReference type="SMART" id="SM00347">
    <property type="entry name" value="HTH_MARR"/>
    <property type="match status" value="1"/>
</dbReference>
<dbReference type="PROSITE" id="PS50995">
    <property type="entry name" value="HTH_MARR_2"/>
    <property type="match status" value="1"/>
</dbReference>
<proteinExistence type="predicted"/>
<comment type="caution">
    <text evidence="2">The sequence shown here is derived from an EMBL/GenBank/DDBJ whole genome shotgun (WGS) entry which is preliminary data.</text>
</comment>
<dbReference type="PANTHER" id="PTHR33164:SF43">
    <property type="entry name" value="HTH-TYPE TRANSCRIPTIONAL REPRESSOR YETL"/>
    <property type="match status" value="1"/>
</dbReference>
<dbReference type="STRING" id="1423730.FC75_GL000176"/>
<dbReference type="RefSeq" id="WP_056988858.1">
    <property type="nucleotide sequence ID" value="NZ_AYZJ01000008.1"/>
</dbReference>
<reference evidence="2 3" key="1">
    <citation type="journal article" date="2015" name="Genome Announc.">
        <title>Expanding the biotechnology potential of lactobacilli through comparative genomics of 213 strains and associated genera.</title>
        <authorList>
            <person name="Sun Z."/>
            <person name="Harris H.M."/>
            <person name="McCann A."/>
            <person name="Guo C."/>
            <person name="Argimon S."/>
            <person name="Zhang W."/>
            <person name="Yang X."/>
            <person name="Jeffery I.B."/>
            <person name="Cooney J.C."/>
            <person name="Kagawa T.F."/>
            <person name="Liu W."/>
            <person name="Song Y."/>
            <person name="Salvetti E."/>
            <person name="Wrobel A."/>
            <person name="Rasinkangas P."/>
            <person name="Parkhill J."/>
            <person name="Rea M.C."/>
            <person name="O'Sullivan O."/>
            <person name="Ritari J."/>
            <person name="Douillard F.P."/>
            <person name="Paul Ross R."/>
            <person name="Yang R."/>
            <person name="Briner A.E."/>
            <person name="Felis G.E."/>
            <person name="de Vos W.M."/>
            <person name="Barrangou R."/>
            <person name="Klaenhammer T.R."/>
            <person name="Caufield P.W."/>
            <person name="Cui Y."/>
            <person name="Zhang H."/>
            <person name="O'Toole P.W."/>
        </authorList>
    </citation>
    <scope>NUCLEOTIDE SEQUENCE [LARGE SCALE GENOMIC DNA]</scope>
    <source>
        <strain evidence="2 3">DSM 22697</strain>
    </source>
</reference>
<gene>
    <name evidence="2" type="ORF">FC75_GL000176</name>
</gene>
<keyword evidence="3" id="KW-1185">Reference proteome</keyword>
<feature type="domain" description="HTH marR-type" evidence="1">
    <location>
        <begin position="1"/>
        <end position="136"/>
    </location>
</feature>
<dbReference type="InterPro" id="IPR039422">
    <property type="entry name" value="MarR/SlyA-like"/>
</dbReference>
<dbReference type="GO" id="GO:0006950">
    <property type="term" value="P:response to stress"/>
    <property type="evidence" value="ECO:0007669"/>
    <property type="project" value="TreeGrafter"/>
</dbReference>
<dbReference type="SUPFAM" id="SSF46785">
    <property type="entry name" value="Winged helix' DNA-binding domain"/>
    <property type="match status" value="1"/>
</dbReference>
<name>A0A0R2FDM7_9LACO</name>
<dbReference type="PATRIC" id="fig|1423730.4.peg.186"/>
<evidence type="ECO:0000313" key="3">
    <source>
        <dbReference type="Proteomes" id="UP000050865"/>
    </source>
</evidence>
<organism evidence="2 3">
    <name type="scientific">Lacticaseibacillus camelliae DSM 22697 = JCM 13995</name>
    <dbReference type="NCBI Taxonomy" id="1423730"/>
    <lineage>
        <taxon>Bacteria</taxon>
        <taxon>Bacillati</taxon>
        <taxon>Bacillota</taxon>
        <taxon>Bacilli</taxon>
        <taxon>Lactobacillales</taxon>
        <taxon>Lactobacillaceae</taxon>
        <taxon>Lacticaseibacillus</taxon>
    </lineage>
</organism>
<accession>A0A0R2FDM7</accession>
<dbReference type="Pfam" id="PF12802">
    <property type="entry name" value="MarR_2"/>
    <property type="match status" value="1"/>
</dbReference>
<dbReference type="Proteomes" id="UP000050865">
    <property type="component" value="Unassembled WGS sequence"/>
</dbReference>
<dbReference type="EMBL" id="AYZJ01000008">
    <property type="protein sequence ID" value="KRN25638.1"/>
    <property type="molecule type" value="Genomic_DNA"/>
</dbReference>
<dbReference type="GO" id="GO:0003700">
    <property type="term" value="F:DNA-binding transcription factor activity"/>
    <property type="evidence" value="ECO:0007669"/>
    <property type="project" value="InterPro"/>
</dbReference>
<evidence type="ECO:0000259" key="1">
    <source>
        <dbReference type="PROSITE" id="PS50995"/>
    </source>
</evidence>
<dbReference type="Gene3D" id="1.10.10.10">
    <property type="entry name" value="Winged helix-like DNA-binding domain superfamily/Winged helix DNA-binding domain"/>
    <property type="match status" value="1"/>
</dbReference>
<dbReference type="InterPro" id="IPR036388">
    <property type="entry name" value="WH-like_DNA-bd_sf"/>
</dbReference>
<dbReference type="PANTHER" id="PTHR33164">
    <property type="entry name" value="TRANSCRIPTIONAL REGULATOR, MARR FAMILY"/>
    <property type="match status" value="1"/>
</dbReference>
<protein>
    <recommendedName>
        <fullName evidence="1">HTH marR-type domain-containing protein</fullName>
    </recommendedName>
</protein>
<dbReference type="AlphaFoldDB" id="A0A0R2FDM7"/>
<dbReference type="InterPro" id="IPR000835">
    <property type="entry name" value="HTH_MarR-typ"/>
</dbReference>
<sequence>MNTAYLLMETAKQLKHQLNFALSKEGTTAQQWAVLEALDRLAPASSPITAARVAAEIDSDRQTTAAVVLRLADKGWLSRTPSTEDKRAIVLALTTAGKAKVAALQTVASRTLTTFLHPLPAAQQEQLTDMLTQLLEENHD</sequence>
<dbReference type="InterPro" id="IPR036390">
    <property type="entry name" value="WH_DNA-bd_sf"/>
</dbReference>
<evidence type="ECO:0000313" key="2">
    <source>
        <dbReference type="EMBL" id="KRN25638.1"/>
    </source>
</evidence>